<organism evidence="5 6">
    <name type="scientific">Hyella patelloides LEGE 07179</name>
    <dbReference type="NCBI Taxonomy" id="945734"/>
    <lineage>
        <taxon>Bacteria</taxon>
        <taxon>Bacillati</taxon>
        <taxon>Cyanobacteriota</taxon>
        <taxon>Cyanophyceae</taxon>
        <taxon>Pleurocapsales</taxon>
        <taxon>Hyellaceae</taxon>
        <taxon>Hyella</taxon>
    </lineage>
</organism>
<dbReference type="EMBL" id="CAACVJ010000634">
    <property type="protein sequence ID" value="VEP17986.1"/>
    <property type="molecule type" value="Genomic_DNA"/>
</dbReference>
<dbReference type="AlphaFoldDB" id="A0A563W2U3"/>
<evidence type="ECO:0000313" key="5">
    <source>
        <dbReference type="EMBL" id="VEP17986.1"/>
    </source>
</evidence>
<dbReference type="GO" id="GO:0005525">
    <property type="term" value="F:GTP binding"/>
    <property type="evidence" value="ECO:0007669"/>
    <property type="project" value="UniProtKB-KW"/>
</dbReference>
<keyword evidence="2" id="KW-0378">Hydrolase</keyword>
<dbReference type="GO" id="GO:0016151">
    <property type="term" value="F:nickel cation binding"/>
    <property type="evidence" value="ECO:0007669"/>
    <property type="project" value="InterPro"/>
</dbReference>
<evidence type="ECO:0000256" key="2">
    <source>
        <dbReference type="ARBA" id="ARBA00022801"/>
    </source>
</evidence>
<dbReference type="GO" id="GO:0051604">
    <property type="term" value="P:protein maturation"/>
    <property type="evidence" value="ECO:0007669"/>
    <property type="project" value="InterPro"/>
</dbReference>
<keyword evidence="6" id="KW-1185">Reference proteome</keyword>
<dbReference type="PANTHER" id="PTHR30134:SF2">
    <property type="entry name" value="HYDROGENASE MATURATION FACTOR HYPB"/>
    <property type="match status" value="1"/>
</dbReference>
<dbReference type="InterPro" id="IPR027417">
    <property type="entry name" value="P-loop_NTPase"/>
</dbReference>
<reference evidence="5 6" key="1">
    <citation type="submission" date="2019-01" db="EMBL/GenBank/DDBJ databases">
        <authorList>
            <person name="Brito A."/>
        </authorList>
    </citation>
    <scope>NUCLEOTIDE SEQUENCE [LARGE SCALE GENOMIC DNA]</scope>
    <source>
        <strain evidence="5">1</strain>
    </source>
</reference>
<dbReference type="GO" id="GO:0008270">
    <property type="term" value="F:zinc ion binding"/>
    <property type="evidence" value="ECO:0007669"/>
    <property type="project" value="TreeGrafter"/>
</dbReference>
<dbReference type="InterPro" id="IPR004392">
    <property type="entry name" value="Hyd_mat_HypB"/>
</dbReference>
<evidence type="ECO:0000256" key="1">
    <source>
        <dbReference type="ARBA" id="ARBA00022741"/>
    </source>
</evidence>
<keyword evidence="4" id="KW-0472">Membrane</keyword>
<keyword evidence="4" id="KW-1133">Transmembrane helix</keyword>
<evidence type="ECO:0000256" key="4">
    <source>
        <dbReference type="SAM" id="Phobius"/>
    </source>
</evidence>
<evidence type="ECO:0000313" key="6">
    <source>
        <dbReference type="Proteomes" id="UP000320055"/>
    </source>
</evidence>
<dbReference type="Gene3D" id="3.40.50.300">
    <property type="entry name" value="P-loop containing nucleotide triphosphate hydrolases"/>
    <property type="match status" value="1"/>
</dbReference>
<feature type="transmembrane region" description="Helical" evidence="4">
    <location>
        <begin position="46"/>
        <end position="63"/>
    </location>
</feature>
<name>A0A563W2U3_9CYAN</name>
<gene>
    <name evidence="5" type="ORF">H1P_670008</name>
</gene>
<dbReference type="SUPFAM" id="SSF52540">
    <property type="entry name" value="P-loop containing nucleoside triphosphate hydrolases"/>
    <property type="match status" value="1"/>
</dbReference>
<dbReference type="Proteomes" id="UP000320055">
    <property type="component" value="Unassembled WGS sequence"/>
</dbReference>
<keyword evidence="3" id="KW-0342">GTP-binding</keyword>
<evidence type="ECO:0000256" key="3">
    <source>
        <dbReference type="ARBA" id="ARBA00023134"/>
    </source>
</evidence>
<dbReference type="GO" id="GO:0003924">
    <property type="term" value="F:GTPase activity"/>
    <property type="evidence" value="ECO:0007669"/>
    <property type="project" value="InterPro"/>
</dbReference>
<accession>A0A563W2U3</accession>
<sequence length="73" mass="8474">MILTKIDLLPSVQFDVNRCLEYAQQVNLQISIFQVSATTGAGLNNWYYFIIKLNCCFLLFMFVNRFSFHDAGK</sequence>
<protein>
    <submittedName>
        <fullName evidence="5">Uncharacterized protein</fullName>
    </submittedName>
</protein>
<keyword evidence="4" id="KW-0812">Transmembrane</keyword>
<dbReference type="PANTHER" id="PTHR30134">
    <property type="entry name" value="HYDROGENASE PROTEIN ASSEMBLY PROTEIN, NICKEL CHAPERONE"/>
    <property type="match status" value="1"/>
</dbReference>
<proteinExistence type="predicted"/>
<keyword evidence="1" id="KW-0547">Nucleotide-binding</keyword>